<organism evidence="1 2">
    <name type="scientific">Bacillus pumilus</name>
    <name type="common">Bacillus mesentericus</name>
    <dbReference type="NCBI Taxonomy" id="1408"/>
    <lineage>
        <taxon>Bacteria</taxon>
        <taxon>Bacillati</taxon>
        <taxon>Bacillota</taxon>
        <taxon>Bacilli</taxon>
        <taxon>Bacillales</taxon>
        <taxon>Bacillaceae</taxon>
        <taxon>Bacillus</taxon>
    </lineage>
</organism>
<gene>
    <name evidence="1" type="ORF">CTV99_18730</name>
</gene>
<evidence type="ECO:0008006" key="3">
    <source>
        <dbReference type="Google" id="ProtNLM"/>
    </source>
</evidence>
<dbReference type="Proteomes" id="UP000230768">
    <property type="component" value="Unassembled WGS sequence"/>
</dbReference>
<evidence type="ECO:0000313" key="2">
    <source>
        <dbReference type="Proteomes" id="UP000230768"/>
    </source>
</evidence>
<accession>A0A2G8IP64</accession>
<evidence type="ECO:0000313" key="1">
    <source>
        <dbReference type="EMBL" id="PIK25271.1"/>
    </source>
</evidence>
<proteinExistence type="predicted"/>
<comment type="caution">
    <text evidence="1">The sequence shown here is derived from an EMBL/GenBank/DDBJ whole genome shotgun (WGS) entry which is preliminary data.</text>
</comment>
<dbReference type="AlphaFoldDB" id="A0A2G8IP64"/>
<protein>
    <recommendedName>
        <fullName evidence="3">Helix-turn-helix conjugative transposon-like domain-containing protein</fullName>
    </recommendedName>
</protein>
<dbReference type="EMBL" id="PEKP01000043">
    <property type="protein sequence ID" value="PIK25271.1"/>
    <property type="molecule type" value="Genomic_DNA"/>
</dbReference>
<reference evidence="1 2" key="1">
    <citation type="submission" date="2017-11" db="EMBL/GenBank/DDBJ databases">
        <title>Draft genome sequence of Bacillus pumilus 51_5il from lake Gorkoye (Russia: Novosibirsk region).</title>
        <authorList>
            <person name="Shipova A.A."/>
            <person name="Rozanov A.S."/>
            <person name="Bryanskaya A.V."/>
            <person name="Peltek S.E."/>
        </authorList>
    </citation>
    <scope>NUCLEOTIDE SEQUENCE [LARGE SCALE GENOMIC DNA]</scope>
    <source>
        <strain evidence="1 2">51_5il</strain>
    </source>
</reference>
<dbReference type="RefSeq" id="WP_099728831.1">
    <property type="nucleotide sequence ID" value="NZ_PEKP01000043.1"/>
</dbReference>
<name>A0A2G8IP64_BACPU</name>
<sequence>MDSFCKHENITQIEQEELLQMLNPLIKKCLYNVSYQEREDFEQDIKLKLLDRFNFINDQEVPGFWEFAIQKEAQKNI</sequence>